<keyword evidence="9 12" id="KW-0472">Membrane</keyword>
<dbReference type="InterPro" id="IPR035908">
    <property type="entry name" value="F0_ATP_A_sf"/>
</dbReference>
<keyword evidence="3" id="KW-0813">Transport</keyword>
<dbReference type="PRINTS" id="PR00123">
    <property type="entry name" value="ATPASEA"/>
</dbReference>
<dbReference type="SUPFAM" id="SSF81336">
    <property type="entry name" value="F1F0 ATP synthase subunit A"/>
    <property type="match status" value="1"/>
</dbReference>
<evidence type="ECO:0000256" key="9">
    <source>
        <dbReference type="ARBA" id="ARBA00023136"/>
    </source>
</evidence>
<dbReference type="PANTHER" id="PTHR11410">
    <property type="entry name" value="ATP SYNTHASE SUBUNIT A"/>
    <property type="match status" value="1"/>
</dbReference>
<dbReference type="NCBIfam" id="TIGR01131">
    <property type="entry name" value="ATP_synt_6_or_A"/>
    <property type="match status" value="1"/>
</dbReference>
<evidence type="ECO:0000256" key="5">
    <source>
        <dbReference type="ARBA" id="ARBA00022692"/>
    </source>
</evidence>
<dbReference type="RefSeq" id="YP_009695248.1">
    <property type="nucleotide sequence ID" value="NC_044783.1"/>
</dbReference>
<evidence type="ECO:0000313" key="13">
    <source>
        <dbReference type="EMBL" id="QAT19472.1"/>
    </source>
</evidence>
<dbReference type="EMBL" id="MK215211">
    <property type="protein sequence ID" value="QAT19472.1"/>
    <property type="molecule type" value="Genomic_DNA"/>
</dbReference>
<evidence type="ECO:0000256" key="10">
    <source>
        <dbReference type="ARBA" id="ARBA00023310"/>
    </source>
</evidence>
<keyword evidence="13" id="KW-0496">Mitochondrion</keyword>
<reference evidence="13" key="1">
    <citation type="submission" date="2018-11" db="EMBL/GenBank/DDBJ databases">
        <authorList>
            <person name="Li J."/>
            <person name="Song Z."/>
            <person name="Yan G."/>
            <person name="He L."/>
        </authorList>
    </citation>
    <scope>NUCLEOTIDE SEQUENCE</scope>
</reference>
<evidence type="ECO:0000256" key="6">
    <source>
        <dbReference type="ARBA" id="ARBA00022781"/>
    </source>
</evidence>
<dbReference type="PROSITE" id="PS00449">
    <property type="entry name" value="ATPASE_A"/>
    <property type="match status" value="1"/>
</dbReference>
<geneLocation type="mitochondrion" evidence="13"/>
<keyword evidence="4" id="KW-0138">CF(0)</keyword>
<evidence type="ECO:0000256" key="8">
    <source>
        <dbReference type="ARBA" id="ARBA00023065"/>
    </source>
</evidence>
<evidence type="ECO:0000256" key="11">
    <source>
        <dbReference type="RuleBase" id="RU004450"/>
    </source>
</evidence>
<accession>A0A5B7KV78</accession>
<keyword evidence="10" id="KW-0066">ATP synthesis</keyword>
<evidence type="ECO:0000256" key="4">
    <source>
        <dbReference type="ARBA" id="ARBA00022547"/>
    </source>
</evidence>
<dbReference type="AlphaFoldDB" id="A0A5B7KV78"/>
<dbReference type="InterPro" id="IPR045083">
    <property type="entry name" value="ATP_synth_F0_asu_bact/mt"/>
</dbReference>
<dbReference type="GO" id="GO:0045259">
    <property type="term" value="C:proton-transporting ATP synthase complex"/>
    <property type="evidence" value="ECO:0007669"/>
    <property type="project" value="UniProtKB-KW"/>
</dbReference>
<dbReference type="CTD" id="4508"/>
<evidence type="ECO:0000256" key="3">
    <source>
        <dbReference type="ARBA" id="ARBA00022448"/>
    </source>
</evidence>
<evidence type="ECO:0000256" key="12">
    <source>
        <dbReference type="SAM" id="Phobius"/>
    </source>
</evidence>
<organism evidence="13">
    <name type="scientific">Alicella gigantea</name>
    <dbReference type="NCBI Taxonomy" id="1315966"/>
    <lineage>
        <taxon>Eukaryota</taxon>
        <taxon>Metazoa</taxon>
        <taxon>Ecdysozoa</taxon>
        <taxon>Arthropoda</taxon>
        <taxon>Crustacea</taxon>
        <taxon>Multicrustacea</taxon>
        <taxon>Malacostraca</taxon>
        <taxon>Eumalacostraca</taxon>
        <taxon>Peracarida</taxon>
        <taxon>Amphipoda</taxon>
        <taxon>Amphilochidea</taxon>
        <taxon>Lysianassida</taxon>
        <taxon>Lysianassidira</taxon>
        <taxon>Alicelloidea</taxon>
        <taxon>Alicellidae</taxon>
        <taxon>Alicella</taxon>
    </lineage>
</organism>
<keyword evidence="8" id="KW-0406">Ion transport</keyword>
<feature type="transmembrane region" description="Helical" evidence="12">
    <location>
        <begin position="193"/>
        <end position="219"/>
    </location>
</feature>
<dbReference type="PANTHER" id="PTHR11410:SF0">
    <property type="entry name" value="ATP SYNTHASE SUBUNIT A"/>
    <property type="match status" value="1"/>
</dbReference>
<comment type="similarity">
    <text evidence="2">Belongs to the ATPase A chain family.</text>
</comment>
<sequence>MMTNLFSIFDPATPNFISSNWLSMLLFTMCIPIKMMTNTNRLTSSMSSLLSYLLLEFSPLIKKSPYTLITMISFFFLIMFNNLLGLMPYVFTASSHLVFTLSLALPMWLAFMLFGWLNNTSNLLAHLIPQGTPTFLMPFMVLIETISNMIRPGTLAVRLTANMIAGHLLIVLLSSATPMTPLLAMPILFMAQVALSTLEIAVAFIQAYVMSVLITLYAAEVTT</sequence>
<evidence type="ECO:0000256" key="2">
    <source>
        <dbReference type="ARBA" id="ARBA00006810"/>
    </source>
</evidence>
<dbReference type="InterPro" id="IPR000568">
    <property type="entry name" value="ATP_synth_F0_asu"/>
</dbReference>
<evidence type="ECO:0000256" key="7">
    <source>
        <dbReference type="ARBA" id="ARBA00022989"/>
    </source>
</evidence>
<feature type="transmembrane region" description="Helical" evidence="12">
    <location>
        <begin position="67"/>
        <end position="90"/>
    </location>
</feature>
<dbReference type="GO" id="GO:0005743">
    <property type="term" value="C:mitochondrial inner membrane"/>
    <property type="evidence" value="ECO:0007669"/>
    <property type="project" value="UniProtKB-SubCell"/>
</dbReference>
<evidence type="ECO:0000256" key="1">
    <source>
        <dbReference type="ARBA" id="ARBA00004141"/>
    </source>
</evidence>
<dbReference type="GeneID" id="41826717"/>
<name>A0A5B7KV78_9CRUS</name>
<reference evidence="13" key="2">
    <citation type="journal article" date="2019" name="Int. J. Biol. Macromol.">
        <title>The complete mitochondrial genome of the largest amphipod, Alicella gigantea: Insight into its phylogenetic relationships and deep sea adaptive characters.</title>
        <authorList>
            <person name="Li J.-y."/>
            <person name="Song Z.-l."/>
            <person name="Yan G.-y."/>
            <person name="He L.-s."/>
        </authorList>
    </citation>
    <scope>NUCLEOTIDE SEQUENCE</scope>
</reference>
<keyword evidence="5 12" id="KW-0812">Transmembrane</keyword>
<dbReference type="InterPro" id="IPR023011">
    <property type="entry name" value="ATP_synth_F0_asu_AS"/>
</dbReference>
<dbReference type="Pfam" id="PF00119">
    <property type="entry name" value="ATP-synt_A"/>
    <property type="match status" value="1"/>
</dbReference>
<proteinExistence type="inferred from homology"/>
<dbReference type="CDD" id="cd00310">
    <property type="entry name" value="ATP-synt_Fo_a_6"/>
    <property type="match status" value="1"/>
</dbReference>
<dbReference type="GO" id="GO:0046933">
    <property type="term" value="F:proton-transporting ATP synthase activity, rotational mechanism"/>
    <property type="evidence" value="ECO:0007669"/>
    <property type="project" value="TreeGrafter"/>
</dbReference>
<gene>
    <name evidence="13" type="primary">ATP6</name>
</gene>
<feature type="transmembrane region" description="Helical" evidence="12">
    <location>
        <begin position="123"/>
        <end position="143"/>
    </location>
</feature>
<feature type="transmembrane region" description="Helical" evidence="12">
    <location>
        <begin position="97"/>
        <end position="117"/>
    </location>
</feature>
<keyword evidence="6" id="KW-0375">Hydrogen ion transport</keyword>
<keyword evidence="7 12" id="KW-1133">Transmembrane helix</keyword>
<comment type="subcellular location">
    <subcellularLocation>
        <location evidence="1">Membrane</location>
        <topology evidence="1">Multi-pass membrane protein</topology>
    </subcellularLocation>
    <subcellularLocation>
        <location evidence="11">Mitochondrion inner membrane</location>
        <topology evidence="11">Multi-pass membrane protein</topology>
    </subcellularLocation>
</comment>
<protein>
    <recommendedName>
        <fullName evidence="11">ATP synthase subunit a</fullName>
    </recommendedName>
</protein>
<dbReference type="Gene3D" id="1.20.120.220">
    <property type="entry name" value="ATP synthase, F0 complex, subunit A"/>
    <property type="match status" value="1"/>
</dbReference>